<reference evidence="1" key="2">
    <citation type="submission" date="2018-03" db="EMBL/GenBank/DDBJ databases">
        <title>The Triticum urartu genome reveals the dynamic nature of wheat genome evolution.</title>
        <authorList>
            <person name="Ling H."/>
            <person name="Ma B."/>
            <person name="Shi X."/>
            <person name="Liu H."/>
            <person name="Dong L."/>
            <person name="Sun H."/>
            <person name="Cao Y."/>
            <person name="Gao Q."/>
            <person name="Zheng S."/>
            <person name="Li Y."/>
            <person name="Yu Y."/>
            <person name="Du H."/>
            <person name="Qi M."/>
            <person name="Li Y."/>
            <person name="Yu H."/>
            <person name="Cui Y."/>
            <person name="Wang N."/>
            <person name="Chen C."/>
            <person name="Wu H."/>
            <person name="Zhao Y."/>
            <person name="Zhang J."/>
            <person name="Li Y."/>
            <person name="Zhou W."/>
            <person name="Zhang B."/>
            <person name="Hu W."/>
            <person name="Eijk M."/>
            <person name="Tang J."/>
            <person name="Witsenboer H."/>
            <person name="Zhao S."/>
            <person name="Li Z."/>
            <person name="Zhang A."/>
            <person name="Wang D."/>
            <person name="Liang C."/>
        </authorList>
    </citation>
    <scope>NUCLEOTIDE SEQUENCE [LARGE SCALE GENOMIC DNA]</scope>
    <source>
        <strain evidence="1">cv. G1812</strain>
    </source>
</reference>
<name>A0A8R7VCJ4_TRIUA</name>
<keyword evidence="2" id="KW-1185">Reference proteome</keyword>
<sequence length="94" mass="10602">MFKGAYETEVKRDGTRKEGFSAPDAMFFIFVSQNAEDRIALLGILPCRLFHLKLLCSHGDGCAPLLLQNRLPRGIEQQPLFFANEATRAWQAMS</sequence>
<dbReference type="EnsemblPlants" id="TuG1812G0700005048.01.T01">
    <property type="protein sequence ID" value="TuG1812G0700005048.01.T01"/>
    <property type="gene ID" value="TuG1812G0700005048.01"/>
</dbReference>
<dbReference type="AlphaFoldDB" id="A0A8R7VCJ4"/>
<reference evidence="1" key="3">
    <citation type="submission" date="2022-06" db="UniProtKB">
        <authorList>
            <consortium name="EnsemblPlants"/>
        </authorList>
    </citation>
    <scope>IDENTIFICATION</scope>
</reference>
<accession>A0A8R7VCJ4</accession>
<proteinExistence type="predicted"/>
<reference evidence="2" key="1">
    <citation type="journal article" date="2013" name="Nature">
        <title>Draft genome of the wheat A-genome progenitor Triticum urartu.</title>
        <authorList>
            <person name="Ling H.Q."/>
            <person name="Zhao S."/>
            <person name="Liu D."/>
            <person name="Wang J."/>
            <person name="Sun H."/>
            <person name="Zhang C."/>
            <person name="Fan H."/>
            <person name="Li D."/>
            <person name="Dong L."/>
            <person name="Tao Y."/>
            <person name="Gao C."/>
            <person name="Wu H."/>
            <person name="Li Y."/>
            <person name="Cui Y."/>
            <person name="Guo X."/>
            <person name="Zheng S."/>
            <person name="Wang B."/>
            <person name="Yu K."/>
            <person name="Liang Q."/>
            <person name="Yang W."/>
            <person name="Lou X."/>
            <person name="Chen J."/>
            <person name="Feng M."/>
            <person name="Jian J."/>
            <person name="Zhang X."/>
            <person name="Luo G."/>
            <person name="Jiang Y."/>
            <person name="Liu J."/>
            <person name="Wang Z."/>
            <person name="Sha Y."/>
            <person name="Zhang B."/>
            <person name="Wu H."/>
            <person name="Tang D."/>
            <person name="Shen Q."/>
            <person name="Xue P."/>
            <person name="Zou S."/>
            <person name="Wang X."/>
            <person name="Liu X."/>
            <person name="Wang F."/>
            <person name="Yang Y."/>
            <person name="An X."/>
            <person name="Dong Z."/>
            <person name="Zhang K."/>
            <person name="Zhang X."/>
            <person name="Luo M.C."/>
            <person name="Dvorak J."/>
            <person name="Tong Y."/>
            <person name="Wang J."/>
            <person name="Yang H."/>
            <person name="Li Z."/>
            <person name="Wang D."/>
            <person name="Zhang A."/>
            <person name="Wang J."/>
        </authorList>
    </citation>
    <scope>NUCLEOTIDE SEQUENCE</scope>
    <source>
        <strain evidence="2">cv. G1812</strain>
    </source>
</reference>
<organism evidence="1 2">
    <name type="scientific">Triticum urartu</name>
    <name type="common">Red wild einkorn</name>
    <name type="synonym">Crithodium urartu</name>
    <dbReference type="NCBI Taxonomy" id="4572"/>
    <lineage>
        <taxon>Eukaryota</taxon>
        <taxon>Viridiplantae</taxon>
        <taxon>Streptophyta</taxon>
        <taxon>Embryophyta</taxon>
        <taxon>Tracheophyta</taxon>
        <taxon>Spermatophyta</taxon>
        <taxon>Magnoliopsida</taxon>
        <taxon>Liliopsida</taxon>
        <taxon>Poales</taxon>
        <taxon>Poaceae</taxon>
        <taxon>BOP clade</taxon>
        <taxon>Pooideae</taxon>
        <taxon>Triticodae</taxon>
        <taxon>Triticeae</taxon>
        <taxon>Triticinae</taxon>
        <taxon>Triticum</taxon>
    </lineage>
</organism>
<evidence type="ECO:0000313" key="1">
    <source>
        <dbReference type="EnsemblPlants" id="TuG1812G0700005048.01.T01"/>
    </source>
</evidence>
<protein>
    <submittedName>
        <fullName evidence="1">Uncharacterized protein</fullName>
    </submittedName>
</protein>
<dbReference type="Gramene" id="TuG1812G0700005048.01.T01">
    <property type="protein sequence ID" value="TuG1812G0700005048.01.T01"/>
    <property type="gene ID" value="TuG1812G0700005048.01"/>
</dbReference>
<dbReference type="Proteomes" id="UP000015106">
    <property type="component" value="Chromosome 7"/>
</dbReference>
<evidence type="ECO:0000313" key="2">
    <source>
        <dbReference type="Proteomes" id="UP000015106"/>
    </source>
</evidence>